<feature type="repeat" description="Solcar" evidence="10">
    <location>
        <begin position="134"/>
        <end position="219"/>
    </location>
</feature>
<dbReference type="SUPFAM" id="SSF103506">
    <property type="entry name" value="Mitochondrial carrier"/>
    <property type="match status" value="1"/>
</dbReference>
<evidence type="ECO:0000256" key="3">
    <source>
        <dbReference type="ARBA" id="ARBA00022448"/>
    </source>
</evidence>
<proteinExistence type="inferred from homology"/>
<feature type="repeat" description="Solcar" evidence="10">
    <location>
        <begin position="50"/>
        <end position="123"/>
    </location>
</feature>
<organism evidence="12 13">
    <name type="scientific">Filobasidium floriforme</name>
    <dbReference type="NCBI Taxonomy" id="5210"/>
    <lineage>
        <taxon>Eukaryota</taxon>
        <taxon>Fungi</taxon>
        <taxon>Dikarya</taxon>
        <taxon>Basidiomycota</taxon>
        <taxon>Agaricomycotina</taxon>
        <taxon>Tremellomycetes</taxon>
        <taxon>Filobasidiales</taxon>
        <taxon>Filobasidiaceae</taxon>
        <taxon>Filobasidium</taxon>
    </lineage>
</organism>
<keyword evidence="13" id="KW-1185">Reference proteome</keyword>
<dbReference type="PROSITE" id="PS50920">
    <property type="entry name" value="SOLCAR"/>
    <property type="match status" value="3"/>
</dbReference>
<dbReference type="PRINTS" id="PR00926">
    <property type="entry name" value="MITOCARRIER"/>
</dbReference>
<comment type="subcellular location">
    <subcellularLocation>
        <location evidence="1">Mitochondrion inner membrane</location>
        <topology evidence="1">Multi-pass membrane protein</topology>
    </subcellularLocation>
</comment>
<dbReference type="EMBL" id="JABELV010000006">
    <property type="protein sequence ID" value="KAG7571543.1"/>
    <property type="molecule type" value="Genomic_DNA"/>
</dbReference>
<evidence type="ECO:0000256" key="2">
    <source>
        <dbReference type="ARBA" id="ARBA00006375"/>
    </source>
</evidence>
<evidence type="ECO:0000256" key="10">
    <source>
        <dbReference type="PROSITE-ProRule" id="PRU00282"/>
    </source>
</evidence>
<evidence type="ECO:0000256" key="1">
    <source>
        <dbReference type="ARBA" id="ARBA00004448"/>
    </source>
</evidence>
<feature type="repeat" description="Solcar" evidence="10">
    <location>
        <begin position="231"/>
        <end position="334"/>
    </location>
</feature>
<keyword evidence="7" id="KW-1133">Transmembrane helix</keyword>
<comment type="similarity">
    <text evidence="2 11">Belongs to the mitochondrial carrier (TC 2.A.29) family.</text>
</comment>
<dbReference type="OrthoDB" id="415315at2759"/>
<evidence type="ECO:0000256" key="5">
    <source>
        <dbReference type="ARBA" id="ARBA00022737"/>
    </source>
</evidence>
<keyword evidence="4 10" id="KW-0812">Transmembrane</keyword>
<dbReference type="Pfam" id="PF00153">
    <property type="entry name" value="Mito_carr"/>
    <property type="match status" value="3"/>
</dbReference>
<dbReference type="InterPro" id="IPR018108">
    <property type="entry name" value="MCP_transmembrane"/>
</dbReference>
<dbReference type="GO" id="GO:0055085">
    <property type="term" value="P:transmembrane transport"/>
    <property type="evidence" value="ECO:0007669"/>
    <property type="project" value="InterPro"/>
</dbReference>
<dbReference type="InterPro" id="IPR002067">
    <property type="entry name" value="MCP"/>
</dbReference>
<dbReference type="FunFam" id="1.50.40.10:FF:000018">
    <property type="entry name" value="S-adenosylmethionine mitochondrial carrier protein-like"/>
    <property type="match status" value="1"/>
</dbReference>
<accession>A0A8K0JRU5</accession>
<name>A0A8K0JRU5_9TREE</name>
<comment type="caution">
    <text evidence="12">The sequence shown here is derived from an EMBL/GenBank/DDBJ whole genome shotgun (WGS) entry which is preliminary data.</text>
</comment>
<dbReference type="GO" id="GO:0005743">
    <property type="term" value="C:mitochondrial inner membrane"/>
    <property type="evidence" value="ECO:0007669"/>
    <property type="project" value="UniProtKB-SubCell"/>
</dbReference>
<gene>
    <name evidence="12" type="ORF">FFLO_00559</name>
</gene>
<dbReference type="Gene3D" id="1.50.40.10">
    <property type="entry name" value="Mitochondrial carrier domain"/>
    <property type="match status" value="2"/>
</dbReference>
<sequence length="339" mass="35725">MLPPRAEGFVQLGAALPITSSTTSKLEGPSVVASSVLEEEDSAASVRTPPTFVRALVAGAVAGLSVDLMFYPIDTIKTRLQSQQGFVKAGGFKGIYKGVGSVGVGSAPGAAAFFTAYENLKVNLPKHSAAFSSNPALTHMFAASGGEFMACLIRVPTEIVKSRTQTSAYGAGASSLMSATNVWKLEGLRGFYRGFGITLAREIPFTAIQFPLYESMKTKLSENYLPDKRKPLAHEAAVCGMIAGGIAAALTTPLDVVKTRAMLEAKVRPAAYCFQRADGASRRAASVLSIPTRLAQITSQEGVKALFAGVVPRTMWISLGGAVFLGAYDLVSDPFQLKM</sequence>
<evidence type="ECO:0000313" key="12">
    <source>
        <dbReference type="EMBL" id="KAG7571543.1"/>
    </source>
</evidence>
<evidence type="ECO:0000256" key="9">
    <source>
        <dbReference type="ARBA" id="ARBA00023136"/>
    </source>
</evidence>
<evidence type="ECO:0000256" key="6">
    <source>
        <dbReference type="ARBA" id="ARBA00022792"/>
    </source>
</evidence>
<evidence type="ECO:0000256" key="4">
    <source>
        <dbReference type="ARBA" id="ARBA00022692"/>
    </source>
</evidence>
<keyword evidence="9 10" id="KW-0472">Membrane</keyword>
<dbReference type="PANTHER" id="PTHR45667">
    <property type="entry name" value="S-ADENOSYLMETHIONINE MITOCHONDRIAL CARRIER PROTEIN"/>
    <property type="match status" value="1"/>
</dbReference>
<keyword evidence="5" id="KW-0677">Repeat</keyword>
<evidence type="ECO:0000256" key="8">
    <source>
        <dbReference type="ARBA" id="ARBA00023128"/>
    </source>
</evidence>
<keyword evidence="8" id="KW-0496">Mitochondrion</keyword>
<evidence type="ECO:0000256" key="7">
    <source>
        <dbReference type="ARBA" id="ARBA00022989"/>
    </source>
</evidence>
<reference evidence="12" key="1">
    <citation type="submission" date="2020-04" db="EMBL/GenBank/DDBJ databases">
        <title>Analysis of mating type loci in Filobasidium floriforme.</title>
        <authorList>
            <person name="Nowrousian M."/>
        </authorList>
    </citation>
    <scope>NUCLEOTIDE SEQUENCE</scope>
    <source>
        <strain evidence="12">CBS 6242</strain>
    </source>
</reference>
<dbReference type="InterPro" id="IPR023395">
    <property type="entry name" value="MCP_dom_sf"/>
</dbReference>
<evidence type="ECO:0008006" key="14">
    <source>
        <dbReference type="Google" id="ProtNLM"/>
    </source>
</evidence>
<keyword evidence="3 11" id="KW-0813">Transport</keyword>
<dbReference type="Proteomes" id="UP000812966">
    <property type="component" value="Unassembled WGS sequence"/>
</dbReference>
<evidence type="ECO:0000256" key="11">
    <source>
        <dbReference type="RuleBase" id="RU000488"/>
    </source>
</evidence>
<protein>
    <recommendedName>
        <fullName evidence="14">S-adenosylmethionine transporter</fullName>
    </recommendedName>
</protein>
<dbReference type="AlphaFoldDB" id="A0A8K0JRU5"/>
<keyword evidence="6" id="KW-0999">Mitochondrion inner membrane</keyword>
<evidence type="ECO:0000313" key="13">
    <source>
        <dbReference type="Proteomes" id="UP000812966"/>
    </source>
</evidence>